<sequence>MATSSIHINPAAASYELRNGQTQFVRTNTIDAAGLPRSVQIIKSDPKPYIFGVVGKNMEVIVRGGRMTVYGKDIMVNRLKASVTCVGDETHEFKWVPSADGFALKRTVDSQLNEAVAKHTQRTMSSVYFFGGVPQPFFTPGFAPLELSPHISGRHTAYTPSIQSTSDSALATYNKMNGELTLLLQLQLH</sequence>
<gene>
    <name evidence="1" type="ORF">B0H16DRAFT_1745070</name>
</gene>
<dbReference type="Proteomes" id="UP001215598">
    <property type="component" value="Unassembled WGS sequence"/>
</dbReference>
<dbReference type="EMBL" id="JARKIB010000393">
    <property type="protein sequence ID" value="KAJ7711545.1"/>
    <property type="molecule type" value="Genomic_DNA"/>
</dbReference>
<protein>
    <submittedName>
        <fullName evidence="1">Uncharacterized protein</fullName>
    </submittedName>
</protein>
<organism evidence="1 2">
    <name type="scientific">Mycena metata</name>
    <dbReference type="NCBI Taxonomy" id="1033252"/>
    <lineage>
        <taxon>Eukaryota</taxon>
        <taxon>Fungi</taxon>
        <taxon>Dikarya</taxon>
        <taxon>Basidiomycota</taxon>
        <taxon>Agaricomycotina</taxon>
        <taxon>Agaricomycetes</taxon>
        <taxon>Agaricomycetidae</taxon>
        <taxon>Agaricales</taxon>
        <taxon>Marasmiineae</taxon>
        <taxon>Mycenaceae</taxon>
        <taxon>Mycena</taxon>
    </lineage>
</organism>
<name>A0AAD7MD17_9AGAR</name>
<evidence type="ECO:0000313" key="1">
    <source>
        <dbReference type="EMBL" id="KAJ7711545.1"/>
    </source>
</evidence>
<keyword evidence="2" id="KW-1185">Reference proteome</keyword>
<reference evidence="1" key="1">
    <citation type="submission" date="2023-03" db="EMBL/GenBank/DDBJ databases">
        <title>Massive genome expansion in bonnet fungi (Mycena s.s.) driven by repeated elements and novel gene families across ecological guilds.</title>
        <authorList>
            <consortium name="Lawrence Berkeley National Laboratory"/>
            <person name="Harder C.B."/>
            <person name="Miyauchi S."/>
            <person name="Viragh M."/>
            <person name="Kuo A."/>
            <person name="Thoen E."/>
            <person name="Andreopoulos B."/>
            <person name="Lu D."/>
            <person name="Skrede I."/>
            <person name="Drula E."/>
            <person name="Henrissat B."/>
            <person name="Morin E."/>
            <person name="Kohler A."/>
            <person name="Barry K."/>
            <person name="LaButti K."/>
            <person name="Morin E."/>
            <person name="Salamov A."/>
            <person name="Lipzen A."/>
            <person name="Mereny Z."/>
            <person name="Hegedus B."/>
            <person name="Baldrian P."/>
            <person name="Stursova M."/>
            <person name="Weitz H."/>
            <person name="Taylor A."/>
            <person name="Grigoriev I.V."/>
            <person name="Nagy L.G."/>
            <person name="Martin F."/>
            <person name="Kauserud H."/>
        </authorList>
    </citation>
    <scope>NUCLEOTIDE SEQUENCE</scope>
    <source>
        <strain evidence="1">CBHHK182m</strain>
    </source>
</reference>
<proteinExistence type="predicted"/>
<dbReference type="AlphaFoldDB" id="A0AAD7MD17"/>
<evidence type="ECO:0000313" key="2">
    <source>
        <dbReference type="Proteomes" id="UP001215598"/>
    </source>
</evidence>
<accession>A0AAD7MD17</accession>
<comment type="caution">
    <text evidence="1">The sequence shown here is derived from an EMBL/GenBank/DDBJ whole genome shotgun (WGS) entry which is preliminary data.</text>
</comment>